<feature type="compositionally biased region" description="Basic and acidic residues" evidence="1">
    <location>
        <begin position="171"/>
        <end position="181"/>
    </location>
</feature>
<keyword evidence="4" id="KW-1185">Reference proteome</keyword>
<proteinExistence type="predicted"/>
<dbReference type="EMBL" id="BAABRO010000005">
    <property type="protein sequence ID" value="GAA5507396.1"/>
    <property type="molecule type" value="Genomic_DNA"/>
</dbReference>
<evidence type="ECO:0000256" key="2">
    <source>
        <dbReference type="SAM" id="SignalP"/>
    </source>
</evidence>
<protein>
    <recommendedName>
        <fullName evidence="5">GerMN domain-containing protein</fullName>
    </recommendedName>
</protein>
<comment type="caution">
    <text evidence="3">The sequence shown here is derived from an EMBL/GenBank/DDBJ whole genome shotgun (WGS) entry which is preliminary data.</text>
</comment>
<name>A0ABP9VRX1_9BACT</name>
<feature type="region of interest" description="Disordered" evidence="1">
    <location>
        <begin position="145"/>
        <end position="181"/>
    </location>
</feature>
<evidence type="ECO:0000313" key="4">
    <source>
        <dbReference type="Proteomes" id="UP001416858"/>
    </source>
</evidence>
<evidence type="ECO:0000256" key="1">
    <source>
        <dbReference type="SAM" id="MobiDB-lite"/>
    </source>
</evidence>
<evidence type="ECO:0000313" key="3">
    <source>
        <dbReference type="EMBL" id="GAA5507396.1"/>
    </source>
</evidence>
<dbReference type="RefSeq" id="WP_345684263.1">
    <property type="nucleotide sequence ID" value="NZ_BAABRO010000005.1"/>
</dbReference>
<accession>A0ABP9VRX1</accession>
<gene>
    <name evidence="3" type="ORF">Rcae01_02852</name>
</gene>
<keyword evidence="2" id="KW-0732">Signal</keyword>
<feature type="signal peptide" evidence="2">
    <location>
        <begin position="1"/>
        <end position="21"/>
    </location>
</feature>
<dbReference type="Proteomes" id="UP001416858">
    <property type="component" value="Unassembled WGS sequence"/>
</dbReference>
<feature type="compositionally biased region" description="Basic and acidic residues" evidence="1">
    <location>
        <begin position="146"/>
        <end position="160"/>
    </location>
</feature>
<reference evidence="3 4" key="1">
    <citation type="submission" date="2024-02" db="EMBL/GenBank/DDBJ databases">
        <title>Rhodopirellula caenicola NBRC 110016.</title>
        <authorList>
            <person name="Ichikawa N."/>
            <person name="Katano-Makiyama Y."/>
            <person name="Hidaka K."/>
        </authorList>
    </citation>
    <scope>NUCLEOTIDE SEQUENCE [LARGE SCALE GENOMIC DNA]</scope>
    <source>
        <strain evidence="3 4">NBRC 110016</strain>
    </source>
</reference>
<evidence type="ECO:0008006" key="5">
    <source>
        <dbReference type="Google" id="ProtNLM"/>
    </source>
</evidence>
<organism evidence="3 4">
    <name type="scientific">Novipirellula caenicola</name>
    <dbReference type="NCBI Taxonomy" id="1536901"/>
    <lineage>
        <taxon>Bacteria</taxon>
        <taxon>Pseudomonadati</taxon>
        <taxon>Planctomycetota</taxon>
        <taxon>Planctomycetia</taxon>
        <taxon>Pirellulales</taxon>
        <taxon>Pirellulaceae</taxon>
        <taxon>Novipirellula</taxon>
    </lineage>
</organism>
<sequence length="181" mass="20000">MNRLLLPLVLLLAFSDFVCPAAESAPVDPVWILFERSSANKEAVPRYFVTVSSGTSFDLTSQIVGALPENGLGGVKVTPVDKFDLVFSGNLILVLKIEGDSADLAPDDRFPYSVTKSLADALKSSGVKRINVRAVEDLLQPLATFDRPDEPFHDPHERRFAFRQSGVIETPNDRREKTEQQ</sequence>
<feature type="chain" id="PRO_5046651449" description="GerMN domain-containing protein" evidence="2">
    <location>
        <begin position="22"/>
        <end position="181"/>
    </location>
</feature>